<feature type="transmembrane region" description="Helical" evidence="9">
    <location>
        <begin position="85"/>
        <end position="109"/>
    </location>
</feature>
<feature type="transmembrane region" description="Helical" evidence="9">
    <location>
        <begin position="47"/>
        <end position="65"/>
    </location>
</feature>
<keyword evidence="7 9" id="KW-0472">Membrane</keyword>
<evidence type="ECO:0000256" key="9">
    <source>
        <dbReference type="SAM" id="Phobius"/>
    </source>
</evidence>
<feature type="transmembrane region" description="Helical" evidence="9">
    <location>
        <begin position="295"/>
        <end position="316"/>
    </location>
</feature>
<evidence type="ECO:0000256" key="6">
    <source>
        <dbReference type="ARBA" id="ARBA00022989"/>
    </source>
</evidence>
<name>A0A7Y0HI83_9PROT</name>
<dbReference type="PANTHER" id="PTHR30574:SF1">
    <property type="entry name" value="SULPHUR TRANSPORT DOMAIN-CONTAINING PROTEIN"/>
    <property type="match status" value="1"/>
</dbReference>
<feature type="transmembrane region" description="Helical" evidence="9">
    <location>
        <begin position="6"/>
        <end position="26"/>
    </location>
</feature>
<evidence type="ECO:0000256" key="7">
    <source>
        <dbReference type="ARBA" id="ARBA00023136"/>
    </source>
</evidence>
<protein>
    <submittedName>
        <fullName evidence="10">YeeE/YedE family protein</fullName>
    </submittedName>
</protein>
<dbReference type="Pfam" id="PF04143">
    <property type="entry name" value="Sulf_transp"/>
    <property type="match status" value="1"/>
</dbReference>
<comment type="caution">
    <text evidence="10">The sequence shown here is derived from an EMBL/GenBank/DDBJ whole genome shotgun (WGS) entry which is preliminary data.</text>
</comment>
<keyword evidence="11" id="KW-1185">Reference proteome</keyword>
<dbReference type="PANTHER" id="PTHR30574">
    <property type="entry name" value="INNER MEMBRANE PROTEIN YEDE"/>
    <property type="match status" value="1"/>
</dbReference>
<feature type="transmembrane region" description="Helical" evidence="9">
    <location>
        <begin position="172"/>
        <end position="189"/>
    </location>
</feature>
<evidence type="ECO:0000313" key="10">
    <source>
        <dbReference type="EMBL" id="NMM46254.1"/>
    </source>
</evidence>
<evidence type="ECO:0000313" key="11">
    <source>
        <dbReference type="Proteomes" id="UP000539372"/>
    </source>
</evidence>
<dbReference type="EMBL" id="JABBNT010000005">
    <property type="protein sequence ID" value="NMM46254.1"/>
    <property type="molecule type" value="Genomic_DNA"/>
</dbReference>
<keyword evidence="5 9" id="KW-0812">Transmembrane</keyword>
<dbReference type="AlphaFoldDB" id="A0A7Y0HI83"/>
<feature type="transmembrane region" description="Helical" evidence="9">
    <location>
        <begin position="257"/>
        <end position="275"/>
    </location>
</feature>
<accession>A0A7Y0HI83</accession>
<evidence type="ECO:0000256" key="3">
    <source>
        <dbReference type="ARBA" id="ARBA00022475"/>
    </source>
</evidence>
<feature type="transmembrane region" description="Helical" evidence="9">
    <location>
        <begin position="322"/>
        <end position="345"/>
    </location>
</feature>
<comment type="similarity">
    <text evidence="8">Belongs to the TsuA/YedE (TC 9.B.102) family.</text>
</comment>
<dbReference type="InterPro" id="IPR007272">
    <property type="entry name" value="Sulf_transp_TsuA/YedE"/>
</dbReference>
<evidence type="ECO:0000256" key="2">
    <source>
        <dbReference type="ARBA" id="ARBA00022448"/>
    </source>
</evidence>
<feature type="transmembrane region" description="Helical" evidence="9">
    <location>
        <begin position="201"/>
        <end position="221"/>
    </location>
</feature>
<dbReference type="RefSeq" id="WP_169626622.1">
    <property type="nucleotide sequence ID" value="NZ_JABBNT010000005.1"/>
</dbReference>
<keyword evidence="2" id="KW-0813">Transport</keyword>
<feature type="transmembrane region" description="Helical" evidence="9">
    <location>
        <begin position="121"/>
        <end position="145"/>
    </location>
</feature>
<evidence type="ECO:0000256" key="8">
    <source>
        <dbReference type="ARBA" id="ARBA00035655"/>
    </source>
</evidence>
<reference evidence="10 11" key="1">
    <citation type="submission" date="2020-04" db="EMBL/GenBank/DDBJ databases">
        <title>Rhodospirillaceae bacterium KN72 isolated from deep sea.</title>
        <authorList>
            <person name="Zhang D.-C."/>
        </authorList>
    </citation>
    <scope>NUCLEOTIDE SEQUENCE [LARGE SCALE GENOMIC DNA]</scope>
    <source>
        <strain evidence="10 11">KN72</strain>
    </source>
</reference>
<proteinExistence type="inferred from homology"/>
<evidence type="ECO:0000256" key="5">
    <source>
        <dbReference type="ARBA" id="ARBA00022692"/>
    </source>
</evidence>
<gene>
    <name evidence="10" type="ORF">HH303_17315</name>
</gene>
<dbReference type="GO" id="GO:0005886">
    <property type="term" value="C:plasma membrane"/>
    <property type="evidence" value="ECO:0007669"/>
    <property type="project" value="UniProtKB-SubCell"/>
</dbReference>
<sequence>MELSATTLAILCGFLGGFALGVAARWGRFCTLGAIEDSLYGGDNRRLRSWAVAIGTAVLLVHLLWWNGLIDLRDSFYITSPLSLIGIAVGGTLFGIGMALTGTCAYGVLARVGGGDLKAMVVFMVIGVCAYATLSGIFAPIRIWLESFALPLNEIGGQHIGLLLSALTGHNIVPASILITVGALYYWSFKDASFRRSAKHLVSGLTVGIVIALGWTVTSILRDYSFDPVAFQSYTFVAPSGRTLVYFMTYMSSAADFGIGTVVGVVVGALVTTLIQHRFHWEACDDVRELRRHMIGGAFMGVGGILALGCSVGQALSAASCFALSAPIAIAAMVFGARLGLVYLVEGRIGLPFLGSRTG</sequence>
<keyword evidence="4" id="KW-0997">Cell inner membrane</keyword>
<keyword evidence="6 9" id="KW-1133">Transmembrane helix</keyword>
<dbReference type="Proteomes" id="UP000539372">
    <property type="component" value="Unassembled WGS sequence"/>
</dbReference>
<keyword evidence="3" id="KW-1003">Cell membrane</keyword>
<evidence type="ECO:0000256" key="1">
    <source>
        <dbReference type="ARBA" id="ARBA00004429"/>
    </source>
</evidence>
<organism evidence="10 11">
    <name type="scientific">Pacificispira spongiicola</name>
    <dbReference type="NCBI Taxonomy" id="2729598"/>
    <lineage>
        <taxon>Bacteria</taxon>
        <taxon>Pseudomonadati</taxon>
        <taxon>Pseudomonadota</taxon>
        <taxon>Alphaproteobacteria</taxon>
        <taxon>Rhodospirillales</taxon>
        <taxon>Rhodospirillaceae</taxon>
        <taxon>Pacificispira</taxon>
    </lineage>
</organism>
<evidence type="ECO:0000256" key="4">
    <source>
        <dbReference type="ARBA" id="ARBA00022519"/>
    </source>
</evidence>
<comment type="subcellular location">
    <subcellularLocation>
        <location evidence="1">Cell inner membrane</location>
        <topology evidence="1">Multi-pass membrane protein</topology>
    </subcellularLocation>
</comment>